<organism evidence="1 2">
    <name type="scientific">Streptomyces albus</name>
    <dbReference type="NCBI Taxonomy" id="1888"/>
    <lineage>
        <taxon>Bacteria</taxon>
        <taxon>Bacillati</taxon>
        <taxon>Actinomycetota</taxon>
        <taxon>Actinomycetes</taxon>
        <taxon>Kitasatosporales</taxon>
        <taxon>Streptomycetaceae</taxon>
        <taxon>Streptomyces</taxon>
    </lineage>
</organism>
<gene>
    <name evidence="1" type="ORF">D8771_06090</name>
</gene>
<evidence type="ECO:0000313" key="2">
    <source>
        <dbReference type="Proteomes" id="UP000298111"/>
    </source>
</evidence>
<dbReference type="InterPro" id="IPR040701">
    <property type="entry name" value="Bact_RF_family2"/>
</dbReference>
<protein>
    <recommendedName>
        <fullName evidence="3">Peptide chain release factor 1</fullName>
    </recommendedName>
</protein>
<reference evidence="1 2" key="1">
    <citation type="submission" date="2018-10" db="EMBL/GenBank/DDBJ databases">
        <title>Isolation of pseudouridimycin from Streptomyces albus DSM 40763.</title>
        <authorList>
            <person name="Rosenqvist P."/>
            <person name="Metsae-Ketelae M."/>
            <person name="Virta P."/>
        </authorList>
    </citation>
    <scope>NUCLEOTIDE SEQUENCE [LARGE SCALE GENOMIC DNA]</scope>
    <source>
        <strain evidence="1 2">DSM 40763</strain>
    </source>
</reference>
<comment type="caution">
    <text evidence="1">The sequence shown here is derived from an EMBL/GenBank/DDBJ whole genome shotgun (WGS) entry which is preliminary data.</text>
</comment>
<name>A0A8H1LGG7_9ACTN</name>
<dbReference type="Pfam" id="PF18844">
    <property type="entry name" value="baeRF_family2"/>
    <property type="match status" value="1"/>
</dbReference>
<dbReference type="EMBL" id="RCIY01000040">
    <property type="protein sequence ID" value="TGG85989.1"/>
    <property type="molecule type" value="Genomic_DNA"/>
</dbReference>
<dbReference type="RefSeq" id="WP_030405437.1">
    <property type="nucleotide sequence ID" value="NZ_BBQG01000022.1"/>
</dbReference>
<evidence type="ECO:0000313" key="1">
    <source>
        <dbReference type="EMBL" id="TGG85989.1"/>
    </source>
</evidence>
<dbReference type="GeneID" id="75180076"/>
<accession>A0A8H1LGG7</accession>
<dbReference type="AlphaFoldDB" id="A0A8H1LGG7"/>
<proteinExistence type="predicted"/>
<evidence type="ECO:0008006" key="3">
    <source>
        <dbReference type="Google" id="ProtNLM"/>
    </source>
</evidence>
<dbReference type="Proteomes" id="UP000298111">
    <property type="component" value="Unassembled WGS sequence"/>
</dbReference>
<sequence>MRLDSLAPLLDRSGPWATAYVSTARATETSGEERRLTARAAGDELARQGASKATVEAVTEHLATLSPRAEPQGSAVFATEGEVVLEVPLTQAPDRAQVCWATLPHLGPLPELLGENPLCLTARIDRTGADFELTDAYGTRPAGQARGEEWPVHRTANGEFSEKHFQFRVENTWESNAGVIAEAVAARFAESGADVLLLSGDPRERRAVHDKLPEQLRQLAVETSHGGRAAGSSTELLDRETERIRQEYARRHTAEALTELRAAHTPGASPAGAAGGGVAEGVPSLVEAAREHRLDTLVVRPGGPDREREVWVGDGSDQLGVRRSELQYLGATDPSPARADDALLRNAVATDAEVLVVPPEDELPVGGLGALLRWTHGEPGPAA</sequence>